<gene>
    <name evidence="2" type="ORF">GALL_341100</name>
</gene>
<evidence type="ECO:0000256" key="1">
    <source>
        <dbReference type="SAM" id="MobiDB-lite"/>
    </source>
</evidence>
<proteinExistence type="predicted"/>
<name>A0A1J5QW21_9ZZZZ</name>
<dbReference type="AlphaFoldDB" id="A0A1J5QW21"/>
<organism evidence="2">
    <name type="scientific">mine drainage metagenome</name>
    <dbReference type="NCBI Taxonomy" id="410659"/>
    <lineage>
        <taxon>unclassified sequences</taxon>
        <taxon>metagenomes</taxon>
        <taxon>ecological metagenomes</taxon>
    </lineage>
</organism>
<dbReference type="EMBL" id="MLJW01000648">
    <property type="protein sequence ID" value="OIQ84063.1"/>
    <property type="molecule type" value="Genomic_DNA"/>
</dbReference>
<sequence>MRVGHRGCDAAELAQPRGGGRGDLAGQRHQQLVGRGVQHGDLRATLGRAPQLRGQQRVILAQRRADDQRALQLRNVGQRQPQAGHRVDGGEIAAAHAEVDVVAAQRSHQLAQQEQLLDRAGRSGQRADARRAVDVEHTLQRPRDEVQRGRPVDFAPAFILADHRRGQAIGGVQAFVAETVAVGDPALVDRFVGLRHHAQHAVVLDLHDHIGAEAVVRADRGAALQFPTARGVAERLAGQRADRAQVDHVARQFRVHRAFEEAGDLRMLAAVGHAQLHDSGHFLAETHATGAMDAAGHFLHRDQRAGVLVEHDALFFLVARGRRTVAHGQILQLAFAALVADRAVERMVDQQQLHHTLLRLARTLGLRAHDHALRHRRGARRQRLGRLLDVDQAHAAVGGDRELGVIAEMRYVDVELVRGVHHHRAFGHLDLAAVDFQFNHDVVSVSVAAA</sequence>
<comment type="caution">
    <text evidence="2">The sequence shown here is derived from an EMBL/GenBank/DDBJ whole genome shotgun (WGS) entry which is preliminary data.</text>
</comment>
<accession>A0A1J5QW21</accession>
<feature type="region of interest" description="Disordered" evidence="1">
    <location>
        <begin position="1"/>
        <end position="25"/>
    </location>
</feature>
<reference evidence="2" key="1">
    <citation type="submission" date="2016-10" db="EMBL/GenBank/DDBJ databases">
        <title>Sequence of Gallionella enrichment culture.</title>
        <authorList>
            <person name="Poehlein A."/>
            <person name="Muehling M."/>
            <person name="Daniel R."/>
        </authorList>
    </citation>
    <scope>NUCLEOTIDE SEQUENCE</scope>
</reference>
<evidence type="ECO:0000313" key="2">
    <source>
        <dbReference type="EMBL" id="OIQ84063.1"/>
    </source>
</evidence>
<protein>
    <submittedName>
        <fullName evidence="2">Uncharacterized protein</fullName>
    </submittedName>
</protein>